<evidence type="ECO:0000313" key="2">
    <source>
        <dbReference type="Proteomes" id="UP001145742"/>
    </source>
</evidence>
<comment type="caution">
    <text evidence="1">The sequence shown here is derived from an EMBL/GenBank/DDBJ whole genome shotgun (WGS) entry which is preliminary data.</text>
</comment>
<keyword evidence="2" id="KW-1185">Reference proteome</keyword>
<proteinExistence type="predicted"/>
<protein>
    <submittedName>
        <fullName evidence="1">Uncharacterized protein</fullName>
    </submittedName>
</protein>
<reference evidence="1" key="1">
    <citation type="submission" date="2019-10" db="EMBL/GenBank/DDBJ databases">
        <authorList>
            <person name="Soares A.E.R."/>
            <person name="Aleixo A."/>
            <person name="Schneider P."/>
            <person name="Miyaki C.Y."/>
            <person name="Schneider M.P."/>
            <person name="Mello C."/>
            <person name="Vasconcelos A.T.R."/>
        </authorList>
    </citation>
    <scope>NUCLEOTIDE SEQUENCE</scope>
    <source>
        <tissue evidence="1">Muscle</tissue>
    </source>
</reference>
<gene>
    <name evidence="1" type="ORF">WISP_26542</name>
</gene>
<dbReference type="EMBL" id="WHWB01032623">
    <property type="protein sequence ID" value="KAJ7424806.1"/>
    <property type="molecule type" value="Genomic_DNA"/>
</dbReference>
<sequence>MQQRAQVAKKANGILTCIRKSVASRTRAVIISLSLEMVRPHLESYVQFGAPHYKKDIEVLRGALFMSLKETIFEYHPDLFDPSSLQGCIPWYSTKEIPEEFKVCSPDVHGNDLTVWPPS</sequence>
<name>A0ABQ9DSE3_9PASS</name>
<accession>A0ABQ9DSE3</accession>
<dbReference type="Proteomes" id="UP001145742">
    <property type="component" value="Unassembled WGS sequence"/>
</dbReference>
<organism evidence="1 2">
    <name type="scientific">Willisornis vidua</name>
    <name type="common">Xingu scale-backed antbird</name>
    <dbReference type="NCBI Taxonomy" id="1566151"/>
    <lineage>
        <taxon>Eukaryota</taxon>
        <taxon>Metazoa</taxon>
        <taxon>Chordata</taxon>
        <taxon>Craniata</taxon>
        <taxon>Vertebrata</taxon>
        <taxon>Euteleostomi</taxon>
        <taxon>Archelosauria</taxon>
        <taxon>Archosauria</taxon>
        <taxon>Dinosauria</taxon>
        <taxon>Saurischia</taxon>
        <taxon>Theropoda</taxon>
        <taxon>Coelurosauria</taxon>
        <taxon>Aves</taxon>
        <taxon>Neognathae</taxon>
        <taxon>Neoaves</taxon>
        <taxon>Telluraves</taxon>
        <taxon>Australaves</taxon>
        <taxon>Passeriformes</taxon>
        <taxon>Thamnophilidae</taxon>
        <taxon>Willisornis</taxon>
    </lineage>
</organism>
<evidence type="ECO:0000313" key="1">
    <source>
        <dbReference type="EMBL" id="KAJ7424806.1"/>
    </source>
</evidence>